<keyword evidence="10" id="KW-1185">Reference proteome</keyword>
<sequence length="290" mass="32257">MEQRQRTLVVNADDLGIDAQRDLGIAQAIRNGVVRSASMIVNGASSESAAELFRRTDWPARVSIGLHLNLTEGRTIATPSLVRALLHESSEEMLGKFGFRDRLNEQLDGVIQATAIETRAQIQHFVMLMGSLPSHLDGHQHVHTIPELAETIAQICAEVGITRTRIPSDNMQVQPWMDTQTPRYKFLCMVAEQGRRSRAIYASHGVSSTTSFIGLGLMGLDFTIERMCERLGSCPDGTIEWMCHPGLSSTEGDDFNQSPDRPLELKWLCSTQLRETLSAERIEVDSFHVV</sequence>
<dbReference type="GO" id="GO:0005975">
    <property type="term" value="P:carbohydrate metabolic process"/>
    <property type="evidence" value="ECO:0007669"/>
    <property type="project" value="InterPro"/>
</dbReference>
<keyword evidence="7" id="KW-0460">Magnesium</keyword>
<comment type="cofactor">
    <cofactor evidence="1">
        <name>Mg(2+)</name>
        <dbReference type="ChEBI" id="CHEBI:18420"/>
    </cofactor>
</comment>
<dbReference type="OrthoDB" id="8908051at2759"/>
<keyword evidence="6" id="KW-0378">Hydrolase</keyword>
<accession>A0A0D2US22</accession>
<evidence type="ECO:0000256" key="3">
    <source>
        <dbReference type="ARBA" id="ARBA00008843"/>
    </source>
</evidence>
<keyword evidence="8" id="KW-0119">Carbohydrate metabolism</keyword>
<dbReference type="Pfam" id="PF04794">
    <property type="entry name" value="YdjC"/>
    <property type="match status" value="1"/>
</dbReference>
<dbReference type="eggNOG" id="ENOG502RYFJ">
    <property type="taxonomic scope" value="Eukaryota"/>
</dbReference>
<dbReference type="AlphaFoldDB" id="A0A0D2US22"/>
<dbReference type="InterPro" id="IPR006879">
    <property type="entry name" value="YdjC-like"/>
</dbReference>
<evidence type="ECO:0000256" key="1">
    <source>
        <dbReference type="ARBA" id="ARBA00001946"/>
    </source>
</evidence>
<dbReference type="RefSeq" id="XP_004342954.1">
    <property type="nucleotide sequence ID" value="XM_004342904.2"/>
</dbReference>
<dbReference type="CDD" id="cd10806">
    <property type="entry name" value="YdjC_like_2"/>
    <property type="match status" value="1"/>
</dbReference>
<gene>
    <name evidence="9" type="ORF">CAOG_007869</name>
</gene>
<dbReference type="InterPro" id="IPR011330">
    <property type="entry name" value="Glyco_hydro/deAcase_b/a-brl"/>
</dbReference>
<reference evidence="10" key="1">
    <citation type="submission" date="2011-02" db="EMBL/GenBank/DDBJ databases">
        <title>The Genome Sequence of Capsaspora owczarzaki ATCC 30864.</title>
        <authorList>
            <person name="Russ C."/>
            <person name="Cuomo C."/>
            <person name="Burger G."/>
            <person name="Gray M.W."/>
            <person name="Holland P.W.H."/>
            <person name="King N."/>
            <person name="Lang F.B.F."/>
            <person name="Roger A.J."/>
            <person name="Ruiz-Trillo I."/>
            <person name="Young S.K."/>
            <person name="Zeng Q."/>
            <person name="Gargeya S."/>
            <person name="Alvarado L."/>
            <person name="Berlin A."/>
            <person name="Chapman S.B."/>
            <person name="Chen Z."/>
            <person name="Freedman E."/>
            <person name="Gellesch M."/>
            <person name="Goldberg J."/>
            <person name="Griggs A."/>
            <person name="Gujja S."/>
            <person name="Heilman E."/>
            <person name="Heiman D."/>
            <person name="Howarth C."/>
            <person name="Mehta T."/>
            <person name="Neiman D."/>
            <person name="Pearson M."/>
            <person name="Roberts A."/>
            <person name="Saif S."/>
            <person name="Shea T."/>
            <person name="Shenoy N."/>
            <person name="Sisk P."/>
            <person name="Stolte C."/>
            <person name="Sykes S."/>
            <person name="White J."/>
            <person name="Yandava C."/>
            <person name="Haas B."/>
            <person name="Nusbaum C."/>
            <person name="Birren B."/>
        </authorList>
    </citation>
    <scope>NUCLEOTIDE SEQUENCE</scope>
    <source>
        <strain evidence="10">ATCC 30864</strain>
    </source>
</reference>
<evidence type="ECO:0000313" key="9">
    <source>
        <dbReference type="EMBL" id="KJE97766.1"/>
    </source>
</evidence>
<dbReference type="OMA" id="GLHNCDW"/>
<organism evidence="9 10">
    <name type="scientific">Capsaspora owczarzaki (strain ATCC 30864)</name>
    <dbReference type="NCBI Taxonomy" id="595528"/>
    <lineage>
        <taxon>Eukaryota</taxon>
        <taxon>Filasterea</taxon>
        <taxon>Capsaspora</taxon>
    </lineage>
</organism>
<dbReference type="GO" id="GO:0016787">
    <property type="term" value="F:hydrolase activity"/>
    <property type="evidence" value="ECO:0007669"/>
    <property type="project" value="UniProtKB-KW"/>
</dbReference>
<evidence type="ECO:0000256" key="7">
    <source>
        <dbReference type="ARBA" id="ARBA00022842"/>
    </source>
</evidence>
<evidence type="ECO:0000256" key="4">
    <source>
        <dbReference type="ARBA" id="ARBA00018477"/>
    </source>
</evidence>
<protein>
    <recommendedName>
        <fullName evidence="4">Carbohydrate deacetylase</fullName>
    </recommendedName>
</protein>
<proteinExistence type="inferred from homology"/>
<evidence type="ECO:0000313" key="10">
    <source>
        <dbReference type="Proteomes" id="UP000008743"/>
    </source>
</evidence>
<name>A0A0D2US22_CAPO3</name>
<keyword evidence="5" id="KW-0479">Metal-binding</keyword>
<comment type="similarity">
    <text evidence="3">Belongs to the YdjC deacetylase family.</text>
</comment>
<dbReference type="GO" id="GO:0046872">
    <property type="term" value="F:metal ion binding"/>
    <property type="evidence" value="ECO:0007669"/>
    <property type="project" value="UniProtKB-KW"/>
</dbReference>
<evidence type="ECO:0000256" key="2">
    <source>
        <dbReference type="ARBA" id="ARBA00003451"/>
    </source>
</evidence>
<evidence type="ECO:0000256" key="6">
    <source>
        <dbReference type="ARBA" id="ARBA00022801"/>
    </source>
</evidence>
<dbReference type="GO" id="GO:0019213">
    <property type="term" value="F:deacetylase activity"/>
    <property type="evidence" value="ECO:0007669"/>
    <property type="project" value="TreeGrafter"/>
</dbReference>
<dbReference type="PANTHER" id="PTHR31609:SF1">
    <property type="entry name" value="CARBOHYDRATE DEACETYLASE"/>
    <property type="match status" value="1"/>
</dbReference>
<comment type="function">
    <text evidence="2">Probably catalyzes the deacetylation of acetylated carbohydrates an important step in the degradation of oligosaccharides.</text>
</comment>
<dbReference type="InParanoid" id="A0A0D2US22"/>
<evidence type="ECO:0000256" key="8">
    <source>
        <dbReference type="ARBA" id="ARBA00023277"/>
    </source>
</evidence>
<dbReference type="PhylomeDB" id="A0A0D2US22"/>
<dbReference type="Gene3D" id="3.20.20.370">
    <property type="entry name" value="Glycoside hydrolase/deacetylase"/>
    <property type="match status" value="1"/>
</dbReference>
<dbReference type="Proteomes" id="UP000008743">
    <property type="component" value="Unassembled WGS sequence"/>
</dbReference>
<dbReference type="PANTHER" id="PTHR31609">
    <property type="entry name" value="YDJC DEACETYLASE FAMILY MEMBER"/>
    <property type="match status" value="1"/>
</dbReference>
<dbReference type="EMBL" id="KE346375">
    <property type="protein sequence ID" value="KJE97766.1"/>
    <property type="molecule type" value="Genomic_DNA"/>
</dbReference>
<dbReference type="SUPFAM" id="SSF88713">
    <property type="entry name" value="Glycoside hydrolase/deacetylase"/>
    <property type="match status" value="1"/>
</dbReference>
<evidence type="ECO:0000256" key="5">
    <source>
        <dbReference type="ARBA" id="ARBA00022723"/>
    </source>
</evidence>